<evidence type="ECO:0000313" key="2">
    <source>
        <dbReference type="EMBL" id="AKR17279.1"/>
    </source>
</evidence>
<gene>
    <name evidence="2" type="primary">odv-e18</name>
</gene>
<dbReference type="Proteomes" id="UP000201861">
    <property type="component" value="Segment"/>
</dbReference>
<organism evidence="2 3">
    <name type="scientific">Urbanus proteus nucleopolyhedrovirus</name>
    <dbReference type="NCBI Taxonomy" id="1675866"/>
    <lineage>
        <taxon>Viruses</taxon>
        <taxon>Viruses incertae sedis</taxon>
        <taxon>Naldaviricetes</taxon>
        <taxon>Lefavirales</taxon>
        <taxon>Baculoviridae</taxon>
        <taxon>Alphabaculovirus</taxon>
        <taxon>Alphabaculovirus urprotei</taxon>
    </lineage>
</organism>
<reference evidence="2" key="1">
    <citation type="submission" date="2017-04" db="EMBL/GenBank/DDBJ databases">
        <title>Complete genome sequence of Urbanus proteus nucleopolyhedrovirus (UrprNPV).</title>
        <authorList>
            <person name="Santos E.R."/>
            <person name="Melo F.L."/>
            <person name="Sosa-Gomez D.R."/>
            <person name="Ribeiro B.M."/>
            <person name="Ardisson-Araujo D.M.P."/>
        </authorList>
    </citation>
    <scope>NUCLEOTIDE SEQUENCE [LARGE SCALE GENOMIC DNA]</scope>
    <source>
        <strain evidence="2">Southern Brazil</strain>
    </source>
</reference>
<dbReference type="RefSeq" id="YP_009249993.1">
    <property type="nucleotide sequence ID" value="NC_029997.2"/>
</dbReference>
<dbReference type="GO" id="GO:0019031">
    <property type="term" value="C:viral envelope"/>
    <property type="evidence" value="ECO:0007669"/>
    <property type="project" value="InterPro"/>
</dbReference>
<keyword evidence="1" id="KW-1133">Transmembrane helix</keyword>
<keyword evidence="1" id="KW-0472">Membrane</keyword>
<sequence>MEDLRAPTTNGGFRFNTAYFNPSMLMTILIGLVIIILLVMLFQSSSPNSSPGQTQNKDMIYTNPLNNAMRTNPFVNNVQPRTML</sequence>
<protein>
    <submittedName>
        <fullName evidence="2">ODV-E18</fullName>
    </submittedName>
</protein>
<dbReference type="GeneID" id="27429818"/>
<proteinExistence type="predicted"/>
<keyword evidence="1" id="KW-0812">Transmembrane</keyword>
<name>A0A162GTM4_9ABAC</name>
<keyword evidence="3" id="KW-1185">Reference proteome</keyword>
<dbReference type="OrthoDB" id="27878at10239"/>
<evidence type="ECO:0000256" key="1">
    <source>
        <dbReference type="SAM" id="Phobius"/>
    </source>
</evidence>
<dbReference type="Pfam" id="PF10717">
    <property type="entry name" value="ODV-E18"/>
    <property type="match status" value="1"/>
</dbReference>
<dbReference type="KEGG" id="vg:27429818"/>
<dbReference type="EMBL" id="KR011717">
    <property type="protein sequence ID" value="AKR17279.1"/>
    <property type="molecule type" value="Genomic_DNA"/>
</dbReference>
<accession>A0A162GTM4</accession>
<feature type="transmembrane region" description="Helical" evidence="1">
    <location>
        <begin position="20"/>
        <end position="42"/>
    </location>
</feature>
<evidence type="ECO:0000313" key="3">
    <source>
        <dbReference type="Proteomes" id="UP000201861"/>
    </source>
</evidence>
<dbReference type="InterPro" id="IPR019655">
    <property type="entry name" value="Baculo_ODV-E18"/>
</dbReference>